<protein>
    <recommendedName>
        <fullName evidence="2 3">Small ribosomal subunit protein bS6</fullName>
    </recommendedName>
</protein>
<accession>A0A1G2RXX6</accession>
<dbReference type="GO" id="GO:0006412">
    <property type="term" value="P:translation"/>
    <property type="evidence" value="ECO:0007669"/>
    <property type="project" value="UniProtKB-UniRule"/>
</dbReference>
<dbReference type="InterPro" id="IPR000529">
    <property type="entry name" value="Ribosomal_bS6"/>
</dbReference>
<evidence type="ECO:0000313" key="5">
    <source>
        <dbReference type="Proteomes" id="UP000178222"/>
    </source>
</evidence>
<dbReference type="Pfam" id="PF01250">
    <property type="entry name" value="Ribosomal_S6"/>
    <property type="match status" value="1"/>
</dbReference>
<dbReference type="Gene3D" id="3.30.70.60">
    <property type="match status" value="1"/>
</dbReference>
<proteinExistence type="inferred from homology"/>
<organism evidence="4 5">
    <name type="scientific">Candidatus Wildermuthbacteria bacterium RIFCSPLOWO2_02_FULL_47_9c</name>
    <dbReference type="NCBI Taxonomy" id="1802466"/>
    <lineage>
        <taxon>Bacteria</taxon>
        <taxon>Candidatus Wildermuthiibacteriota</taxon>
    </lineage>
</organism>
<dbReference type="EMBL" id="MHUL01000004">
    <property type="protein sequence ID" value="OHA77673.1"/>
    <property type="molecule type" value="Genomic_DNA"/>
</dbReference>
<dbReference type="CDD" id="cd00473">
    <property type="entry name" value="bS6"/>
    <property type="match status" value="1"/>
</dbReference>
<comment type="similarity">
    <text evidence="1 3">Belongs to the bacterial ribosomal protein bS6 family.</text>
</comment>
<keyword evidence="3" id="KW-0689">Ribosomal protein</keyword>
<evidence type="ECO:0000256" key="1">
    <source>
        <dbReference type="ARBA" id="ARBA00009512"/>
    </source>
</evidence>
<dbReference type="Proteomes" id="UP000178222">
    <property type="component" value="Unassembled WGS sequence"/>
</dbReference>
<dbReference type="InterPro" id="IPR014717">
    <property type="entry name" value="Transl_elong_EF1B/ribsomal_bS6"/>
</dbReference>
<dbReference type="GO" id="GO:0005840">
    <property type="term" value="C:ribosome"/>
    <property type="evidence" value="ECO:0007669"/>
    <property type="project" value="UniProtKB-KW"/>
</dbReference>
<evidence type="ECO:0000313" key="4">
    <source>
        <dbReference type="EMBL" id="OHA77673.1"/>
    </source>
</evidence>
<dbReference type="GO" id="GO:1990904">
    <property type="term" value="C:ribonucleoprotein complex"/>
    <property type="evidence" value="ECO:0007669"/>
    <property type="project" value="UniProtKB-KW"/>
</dbReference>
<gene>
    <name evidence="3" type="primary">rpsF</name>
    <name evidence="4" type="ORF">A3J30_00895</name>
</gene>
<reference evidence="4 5" key="1">
    <citation type="journal article" date="2016" name="Nat. Commun.">
        <title>Thousands of microbial genomes shed light on interconnected biogeochemical processes in an aquifer system.</title>
        <authorList>
            <person name="Anantharaman K."/>
            <person name="Brown C.T."/>
            <person name="Hug L.A."/>
            <person name="Sharon I."/>
            <person name="Castelle C.J."/>
            <person name="Probst A.J."/>
            <person name="Thomas B.C."/>
            <person name="Singh A."/>
            <person name="Wilkins M.J."/>
            <person name="Karaoz U."/>
            <person name="Brodie E.L."/>
            <person name="Williams K.H."/>
            <person name="Hubbard S.S."/>
            <person name="Banfield J.F."/>
        </authorList>
    </citation>
    <scope>NUCLEOTIDE SEQUENCE [LARGE SCALE GENOMIC DNA]</scope>
</reference>
<name>A0A1G2RXX6_9BACT</name>
<comment type="caution">
    <text evidence="4">The sequence shown here is derived from an EMBL/GenBank/DDBJ whole genome shotgun (WGS) entry which is preliminary data.</text>
</comment>
<dbReference type="AlphaFoldDB" id="A0A1G2RXX6"/>
<dbReference type="InterPro" id="IPR035980">
    <property type="entry name" value="Ribosomal_bS6_sf"/>
</dbReference>
<dbReference type="GO" id="GO:0019843">
    <property type="term" value="F:rRNA binding"/>
    <property type="evidence" value="ECO:0007669"/>
    <property type="project" value="UniProtKB-UniRule"/>
</dbReference>
<evidence type="ECO:0000256" key="3">
    <source>
        <dbReference type="HAMAP-Rule" id="MF_00360"/>
    </source>
</evidence>
<evidence type="ECO:0000256" key="2">
    <source>
        <dbReference type="ARBA" id="ARBA00035294"/>
    </source>
</evidence>
<keyword evidence="3" id="KW-0699">rRNA-binding</keyword>
<dbReference type="GO" id="GO:0003735">
    <property type="term" value="F:structural constituent of ribosome"/>
    <property type="evidence" value="ECO:0007669"/>
    <property type="project" value="InterPro"/>
</dbReference>
<dbReference type="SUPFAM" id="SSF54995">
    <property type="entry name" value="Ribosomal protein S6"/>
    <property type="match status" value="1"/>
</dbReference>
<sequence length="137" mass="15423">MRNYDLTLIFSPSLSEQEANDQFQRLVSFVQEQGGILEDQRMLGKKPLLSPIRGSKEGYLALIAFSLSEDKLPTLEKECRGGEQILRFSLARQMKKAKKAQAAPAPVPASLPTSEVKKEEKIDLADIDEKLEEIFKE</sequence>
<dbReference type="InterPro" id="IPR020814">
    <property type="entry name" value="Ribosomal_S6_plastid/chlpt"/>
</dbReference>
<comment type="function">
    <text evidence="3">Binds together with bS18 to 16S ribosomal RNA.</text>
</comment>
<keyword evidence="3" id="KW-0687">Ribonucleoprotein</keyword>
<keyword evidence="3" id="KW-0694">RNA-binding</keyword>
<dbReference type="HAMAP" id="MF_00360">
    <property type="entry name" value="Ribosomal_bS6"/>
    <property type="match status" value="1"/>
</dbReference>